<dbReference type="GO" id="GO:0016020">
    <property type="term" value="C:membrane"/>
    <property type="evidence" value="ECO:0007669"/>
    <property type="project" value="UniProtKB-SubCell"/>
</dbReference>
<feature type="transmembrane region" description="Helical" evidence="7">
    <location>
        <begin position="438"/>
        <end position="457"/>
    </location>
</feature>
<dbReference type="InterPro" id="IPR005829">
    <property type="entry name" value="Sugar_transporter_CS"/>
</dbReference>
<feature type="transmembrane region" description="Helical" evidence="7">
    <location>
        <begin position="282"/>
        <end position="306"/>
    </location>
</feature>
<feature type="domain" description="Major facilitator superfamily (MFS) profile" evidence="8">
    <location>
        <begin position="43"/>
        <end position="461"/>
    </location>
</feature>
<dbReference type="Proteomes" id="UP001162318">
    <property type="component" value="Unassembled WGS sequence"/>
</dbReference>
<feature type="transmembrane region" description="Helical" evidence="7">
    <location>
        <begin position="77"/>
        <end position="100"/>
    </location>
</feature>
<comment type="subcellular location">
    <subcellularLocation>
        <location evidence="1">Membrane</location>
        <topology evidence="1">Multi-pass membrane protein</topology>
    </subcellularLocation>
</comment>
<dbReference type="InterPro" id="IPR036259">
    <property type="entry name" value="MFS_trans_sf"/>
</dbReference>
<evidence type="ECO:0000256" key="7">
    <source>
        <dbReference type="SAM" id="Phobius"/>
    </source>
</evidence>
<evidence type="ECO:0000256" key="4">
    <source>
        <dbReference type="ARBA" id="ARBA00022692"/>
    </source>
</evidence>
<dbReference type="PROSITE" id="PS50850">
    <property type="entry name" value="MFS"/>
    <property type="match status" value="1"/>
</dbReference>
<protein>
    <submittedName>
        <fullName evidence="9">MFS transporter</fullName>
    </submittedName>
</protein>
<feature type="transmembrane region" description="Helical" evidence="7">
    <location>
        <begin position="346"/>
        <end position="365"/>
    </location>
</feature>
<feature type="transmembrane region" description="Helical" evidence="7">
    <location>
        <begin position="371"/>
        <end position="394"/>
    </location>
</feature>
<dbReference type="PROSITE" id="PS00217">
    <property type="entry name" value="SUGAR_TRANSPORT_2"/>
    <property type="match status" value="1"/>
</dbReference>
<name>A0AA42X2I1_SPHYA</name>
<feature type="transmembrane region" description="Helical" evidence="7">
    <location>
        <begin position="41"/>
        <end position="65"/>
    </location>
</feature>
<keyword evidence="4 7" id="KW-0812">Transmembrane</keyword>
<dbReference type="GO" id="GO:0022857">
    <property type="term" value="F:transmembrane transporter activity"/>
    <property type="evidence" value="ECO:0007669"/>
    <property type="project" value="InterPro"/>
</dbReference>
<sequence>MNASIASTMTADRTGATAIASDSGAALIARLERLPVTRPVLWARGCVGMATFFDGYTTIALAYAMPILAKEWDLAPSMTAAIISSGYLGQLIGAIFFGWLAERIGRLPVLAIAIGIFAAMSAACIFAWGPQSLILFRFLQGIGTGGEVPVASAYVNELSGAKKRGRFFLLYELLFLVGLTAAGAIGYIMVPSLGWQSMFIVGMVPVALVIPLRFFLSESPRWLINRGRFAEADKVIRRLEDSAIRHGQPLPEPRPATAILVQAKPAGSVREMFGPLYGPRTLLLWGMWFGAYMINNGLLTWLPTLYRTVFDLPIDQAIGYGFAMTGVALVASFICALTIDRVGRRRWYTGALLFAAVPLTALYLLGASTPLMVFALATPAFAALQTVTYSLYLYSGELYPTRLRSLGAGLGSAWLRAGSIAGPWVIGLVMSGGSIAPVFLAFAAVAVLTGCAVLRWAPETSGKSLEELSP</sequence>
<dbReference type="InterPro" id="IPR020846">
    <property type="entry name" value="MFS_dom"/>
</dbReference>
<evidence type="ECO:0000259" key="8">
    <source>
        <dbReference type="PROSITE" id="PS50850"/>
    </source>
</evidence>
<keyword evidence="6 7" id="KW-0472">Membrane</keyword>
<feature type="transmembrane region" description="Helical" evidence="7">
    <location>
        <begin position="107"/>
        <end position="128"/>
    </location>
</feature>
<evidence type="ECO:0000313" key="9">
    <source>
        <dbReference type="EMBL" id="MDH2135228.1"/>
    </source>
</evidence>
<dbReference type="AlphaFoldDB" id="A0AA42X2I1"/>
<dbReference type="PANTHER" id="PTHR23511">
    <property type="entry name" value="SYNAPTIC VESICLE GLYCOPROTEIN 2"/>
    <property type="match status" value="1"/>
</dbReference>
<evidence type="ECO:0000256" key="1">
    <source>
        <dbReference type="ARBA" id="ARBA00004141"/>
    </source>
</evidence>
<feature type="transmembrane region" description="Helical" evidence="7">
    <location>
        <begin position="134"/>
        <end position="155"/>
    </location>
</feature>
<keyword evidence="5 7" id="KW-1133">Transmembrane helix</keyword>
<reference evidence="9" key="1">
    <citation type="submission" date="2022-09" db="EMBL/GenBank/DDBJ databases">
        <title>Intensive care unit water sources are persistently colonized with multi-drug resistant bacteria and are the site of extensive horizontal gene transfer of antibiotic resistance genes.</title>
        <authorList>
            <person name="Diorio-Toth L."/>
        </authorList>
    </citation>
    <scope>NUCLEOTIDE SEQUENCE</scope>
    <source>
        <strain evidence="9">GD03659</strain>
    </source>
</reference>
<feature type="transmembrane region" description="Helical" evidence="7">
    <location>
        <begin position="406"/>
        <end position="426"/>
    </location>
</feature>
<feature type="transmembrane region" description="Helical" evidence="7">
    <location>
        <begin position="318"/>
        <end position="339"/>
    </location>
</feature>
<evidence type="ECO:0000256" key="5">
    <source>
        <dbReference type="ARBA" id="ARBA00022989"/>
    </source>
</evidence>
<dbReference type="InterPro" id="IPR005828">
    <property type="entry name" value="MFS_sugar_transport-like"/>
</dbReference>
<evidence type="ECO:0000256" key="3">
    <source>
        <dbReference type="ARBA" id="ARBA00022448"/>
    </source>
</evidence>
<dbReference type="RefSeq" id="WP_199909678.1">
    <property type="nucleotide sequence ID" value="NZ_CP020925.1"/>
</dbReference>
<dbReference type="Gene3D" id="1.20.1250.20">
    <property type="entry name" value="MFS general substrate transporter like domains"/>
    <property type="match status" value="1"/>
</dbReference>
<gene>
    <name evidence="9" type="ORF">N5J77_29305</name>
</gene>
<feature type="transmembrane region" description="Helical" evidence="7">
    <location>
        <begin position="195"/>
        <end position="216"/>
    </location>
</feature>
<proteinExistence type="inferred from homology"/>
<feature type="transmembrane region" description="Helical" evidence="7">
    <location>
        <begin position="167"/>
        <end position="189"/>
    </location>
</feature>
<dbReference type="Pfam" id="PF00083">
    <property type="entry name" value="Sugar_tr"/>
    <property type="match status" value="1"/>
</dbReference>
<dbReference type="EMBL" id="JAOCKX010000097">
    <property type="protein sequence ID" value="MDH2135228.1"/>
    <property type="molecule type" value="Genomic_DNA"/>
</dbReference>
<dbReference type="SUPFAM" id="SSF103473">
    <property type="entry name" value="MFS general substrate transporter"/>
    <property type="match status" value="1"/>
</dbReference>
<accession>A0AA42X2I1</accession>
<evidence type="ECO:0000313" key="10">
    <source>
        <dbReference type="Proteomes" id="UP001162318"/>
    </source>
</evidence>
<organism evidence="9 10">
    <name type="scientific">Sphingobium yanoikuyae</name>
    <name type="common">Sphingomonas yanoikuyae</name>
    <dbReference type="NCBI Taxonomy" id="13690"/>
    <lineage>
        <taxon>Bacteria</taxon>
        <taxon>Pseudomonadati</taxon>
        <taxon>Pseudomonadota</taxon>
        <taxon>Alphaproteobacteria</taxon>
        <taxon>Sphingomonadales</taxon>
        <taxon>Sphingomonadaceae</taxon>
        <taxon>Sphingobium</taxon>
    </lineage>
</organism>
<dbReference type="PANTHER" id="PTHR23511:SF34">
    <property type="entry name" value="SYNAPTIC VESICLE GLYCOPROTEIN 2"/>
    <property type="match status" value="1"/>
</dbReference>
<comment type="similarity">
    <text evidence="2">Belongs to the major facilitator superfamily. Sugar transporter (TC 2.A.1.1) family.</text>
</comment>
<evidence type="ECO:0000256" key="2">
    <source>
        <dbReference type="ARBA" id="ARBA00010992"/>
    </source>
</evidence>
<keyword evidence="3" id="KW-0813">Transport</keyword>
<dbReference type="CDD" id="cd17316">
    <property type="entry name" value="MFS_SV2_like"/>
    <property type="match status" value="1"/>
</dbReference>
<comment type="caution">
    <text evidence="9">The sequence shown here is derived from an EMBL/GenBank/DDBJ whole genome shotgun (WGS) entry which is preliminary data.</text>
</comment>
<evidence type="ECO:0000256" key="6">
    <source>
        <dbReference type="ARBA" id="ARBA00023136"/>
    </source>
</evidence>